<protein>
    <submittedName>
        <fullName evidence="4">InlB B-repeat-containing protein</fullName>
    </submittedName>
</protein>
<keyword evidence="2" id="KW-0812">Transmembrane</keyword>
<dbReference type="EMBL" id="JACJKY010000002">
    <property type="protein sequence ID" value="MBM6919836.1"/>
    <property type="molecule type" value="Genomic_DNA"/>
</dbReference>
<dbReference type="Gene3D" id="2.60.40.4270">
    <property type="entry name" value="Listeria-Bacteroides repeat domain"/>
    <property type="match status" value="1"/>
</dbReference>
<reference evidence="4" key="1">
    <citation type="submission" date="2020-08" db="EMBL/GenBank/DDBJ databases">
        <authorList>
            <person name="Cejkova D."/>
            <person name="Kubasova T."/>
            <person name="Jahodarova E."/>
            <person name="Rychlik I."/>
        </authorList>
    </citation>
    <scope>NUCLEOTIDE SEQUENCE</scope>
    <source>
        <strain evidence="4">An559</strain>
    </source>
</reference>
<keyword evidence="3" id="KW-0732">Signal</keyword>
<feature type="signal peptide" evidence="3">
    <location>
        <begin position="1"/>
        <end position="25"/>
    </location>
</feature>
<dbReference type="InterPro" id="IPR013378">
    <property type="entry name" value="InlB-like_B-rpt"/>
</dbReference>
<dbReference type="GO" id="GO:0030313">
    <property type="term" value="C:cell envelope"/>
    <property type="evidence" value="ECO:0007669"/>
    <property type="project" value="UniProtKB-SubCell"/>
</dbReference>
<dbReference type="InterPro" id="IPR042229">
    <property type="entry name" value="Listeria/Bacterioides_rpt_sf"/>
</dbReference>
<sequence length="716" mass="74914">MRKRMLSLLLCAVMIAGLMPMSVSALEEDEYPYIAGTQITDATASDVLGDGTVSYDPEKNVLTLNNASITAENEPYGIYAEGSLLIELVGQNSVTSSGVSDQNICAAVYSQSGDIKIFAGENAADPVLTATAAPQAPETAYSSYGIYGQDISIEDGVQVTAESGDASLKSGFKSSAISGNVISITNAAVNATAGSACYSYAIAGEKGIEINDSNVTAQSNSQTVYWEDYNVLYSAGIIAPTEGDIQISGGAVNAQSSEAERLSVDIASLQGSLTIDNDAVVQANYEDRGFTSAAEGGVGAGLMAYGDITIDDAKVYTRGREAALSAGIYSHENVMINGEVNAIGDRSDAPSFYLGGSFGIFAETGSVTVNSGKVTTSIGMTESAVCSGICAYGDVTINAGEVFASGSNAIPIDGVSPDSSCGLLSQAGNVVFADEDAKVTVNGGYANSSSVAIVALAGDVKFLAGDVDFLGYIKYAENYDDVICYGVIASGEEESDKGNIVVSGGNIGGLGNTGAFYLDGEFIVEPSANLILRIKTNDELIDVFETWGLAWEDYLQAAKEFLELQENNAEEIDGSPFTQKTVIPKEIVNSWKSFFCSTQKVTPVTYTLTFETNGGDSIAPLTAEEGTVIDLSQYTPKKDGFSFTGWYTDDTLTTKASSVTLDGNKTVYAGWTVEKTPEEPSPDTGDNNALLMLSAVLLMSGAVLSVVTYRKKKQFN</sequence>
<name>A0A938X5Z9_9FIRM</name>
<keyword evidence="2" id="KW-0472">Membrane</keyword>
<keyword evidence="2" id="KW-1133">Transmembrane helix</keyword>
<feature type="chain" id="PRO_5038130146" evidence="3">
    <location>
        <begin position="26"/>
        <end position="716"/>
    </location>
</feature>
<proteinExistence type="predicted"/>
<organism evidence="4 5">
    <name type="scientific">Merdimmobilis hominis</name>
    <dbReference type="NCBI Taxonomy" id="2897707"/>
    <lineage>
        <taxon>Bacteria</taxon>
        <taxon>Bacillati</taxon>
        <taxon>Bacillota</taxon>
        <taxon>Clostridia</taxon>
        <taxon>Eubacteriales</taxon>
        <taxon>Oscillospiraceae</taxon>
        <taxon>Merdimmobilis</taxon>
    </lineage>
</organism>
<accession>A0A938X5Z9</accession>
<evidence type="ECO:0000256" key="2">
    <source>
        <dbReference type="SAM" id="Phobius"/>
    </source>
</evidence>
<comment type="subcellular location">
    <subcellularLocation>
        <location evidence="1">Cell envelope</location>
    </subcellularLocation>
</comment>
<dbReference type="RefSeq" id="WP_204444063.1">
    <property type="nucleotide sequence ID" value="NZ_JACJKY010000002.1"/>
</dbReference>
<reference evidence="4" key="2">
    <citation type="journal article" date="2021" name="Sci. Rep.">
        <title>The distribution of antibiotic resistance genes in chicken gut microbiota commensals.</title>
        <authorList>
            <person name="Juricova H."/>
            <person name="Matiasovicova J."/>
            <person name="Kubasova T."/>
            <person name="Cejkova D."/>
            <person name="Rychlik I."/>
        </authorList>
    </citation>
    <scope>NUCLEOTIDE SEQUENCE</scope>
    <source>
        <strain evidence="4">An559</strain>
    </source>
</reference>
<dbReference type="Proteomes" id="UP000774750">
    <property type="component" value="Unassembled WGS sequence"/>
</dbReference>
<dbReference type="Pfam" id="PF09479">
    <property type="entry name" value="Flg_new"/>
    <property type="match status" value="1"/>
</dbReference>
<evidence type="ECO:0000313" key="5">
    <source>
        <dbReference type="Proteomes" id="UP000774750"/>
    </source>
</evidence>
<dbReference type="NCBIfam" id="TIGR01167">
    <property type="entry name" value="LPXTG_anchor"/>
    <property type="match status" value="1"/>
</dbReference>
<keyword evidence="5" id="KW-1185">Reference proteome</keyword>
<evidence type="ECO:0000256" key="1">
    <source>
        <dbReference type="ARBA" id="ARBA00004196"/>
    </source>
</evidence>
<evidence type="ECO:0000313" key="4">
    <source>
        <dbReference type="EMBL" id="MBM6919836.1"/>
    </source>
</evidence>
<gene>
    <name evidence="4" type="ORF">H6A12_01485</name>
</gene>
<dbReference type="AlphaFoldDB" id="A0A938X5Z9"/>
<dbReference type="NCBIfam" id="TIGR02543">
    <property type="entry name" value="List_Bact_rpt"/>
    <property type="match status" value="1"/>
</dbReference>
<comment type="caution">
    <text evidence="4">The sequence shown here is derived from an EMBL/GenBank/DDBJ whole genome shotgun (WGS) entry which is preliminary data.</text>
</comment>
<feature type="transmembrane region" description="Helical" evidence="2">
    <location>
        <begin position="689"/>
        <end position="709"/>
    </location>
</feature>
<evidence type="ECO:0000256" key="3">
    <source>
        <dbReference type="SAM" id="SignalP"/>
    </source>
</evidence>